<dbReference type="Pfam" id="PF01471">
    <property type="entry name" value="PG_binding_1"/>
    <property type="match status" value="1"/>
</dbReference>
<accession>A0ABS4HCZ4</accession>
<comment type="caution">
    <text evidence="2">The sequence shown here is derived from an EMBL/GenBank/DDBJ whole genome shotgun (WGS) entry which is preliminary data.</text>
</comment>
<dbReference type="Proteomes" id="UP001519328">
    <property type="component" value="Unassembled WGS sequence"/>
</dbReference>
<feature type="domain" description="Peptidoglycan binding-like" evidence="1">
    <location>
        <begin position="80"/>
        <end position="116"/>
    </location>
</feature>
<organism evidence="2 3">
    <name type="scientific">Virgibacillus litoralis</name>
    <dbReference type="NCBI Taxonomy" id="578221"/>
    <lineage>
        <taxon>Bacteria</taxon>
        <taxon>Bacillati</taxon>
        <taxon>Bacillota</taxon>
        <taxon>Bacilli</taxon>
        <taxon>Bacillales</taxon>
        <taxon>Bacillaceae</taxon>
        <taxon>Virgibacillus</taxon>
    </lineage>
</organism>
<name>A0ABS4HCZ4_9BACI</name>
<sequence length="117" mass="12878">MGNTGHSTGQHLHFELHKGGNWNIDKTNAADPVDYIGKDLYSNKSVSKEAIVPYPGHYIGQGYVDTGIDVERIQRAVGVKPDGIYGPITEAAVRDYQLRHGLQIDGIVGPETWNVMF</sequence>
<dbReference type="EMBL" id="JAGGKK010000006">
    <property type="protein sequence ID" value="MBP1948479.1"/>
    <property type="molecule type" value="Genomic_DNA"/>
</dbReference>
<dbReference type="SUPFAM" id="SSF47090">
    <property type="entry name" value="PGBD-like"/>
    <property type="match status" value="1"/>
</dbReference>
<proteinExistence type="predicted"/>
<dbReference type="SUPFAM" id="SSF51261">
    <property type="entry name" value="Duplicated hybrid motif"/>
    <property type="match status" value="1"/>
</dbReference>
<protein>
    <submittedName>
        <fullName evidence="2">Peptidoglycan hydrolase-like protein with peptidoglycan-binding domain</fullName>
    </submittedName>
</protein>
<dbReference type="InterPro" id="IPR036365">
    <property type="entry name" value="PGBD-like_sf"/>
</dbReference>
<evidence type="ECO:0000313" key="2">
    <source>
        <dbReference type="EMBL" id="MBP1948479.1"/>
    </source>
</evidence>
<gene>
    <name evidence="2" type="ORF">J2Z82_001415</name>
</gene>
<dbReference type="Gene3D" id="2.70.70.10">
    <property type="entry name" value="Glucose Permease (Domain IIA)"/>
    <property type="match status" value="1"/>
</dbReference>
<dbReference type="InterPro" id="IPR002477">
    <property type="entry name" value="Peptidoglycan-bd-like"/>
</dbReference>
<dbReference type="Gene3D" id="1.10.101.10">
    <property type="entry name" value="PGBD-like superfamily/PGBD"/>
    <property type="match status" value="1"/>
</dbReference>
<keyword evidence="3" id="KW-1185">Reference proteome</keyword>
<evidence type="ECO:0000313" key="3">
    <source>
        <dbReference type="Proteomes" id="UP001519328"/>
    </source>
</evidence>
<dbReference type="InterPro" id="IPR036366">
    <property type="entry name" value="PGBDSf"/>
</dbReference>
<evidence type="ECO:0000259" key="1">
    <source>
        <dbReference type="Pfam" id="PF01471"/>
    </source>
</evidence>
<reference evidence="2 3" key="1">
    <citation type="submission" date="2021-03" db="EMBL/GenBank/DDBJ databases">
        <title>Genomic Encyclopedia of Type Strains, Phase IV (KMG-IV): sequencing the most valuable type-strain genomes for metagenomic binning, comparative biology and taxonomic classification.</title>
        <authorList>
            <person name="Goeker M."/>
        </authorList>
    </citation>
    <scope>NUCLEOTIDE SEQUENCE [LARGE SCALE GENOMIC DNA]</scope>
    <source>
        <strain evidence="2 3">DSM 21085</strain>
    </source>
</reference>
<dbReference type="InterPro" id="IPR011055">
    <property type="entry name" value="Dup_hybrid_motif"/>
</dbReference>